<dbReference type="PROSITE" id="PS51724">
    <property type="entry name" value="SPOR"/>
    <property type="match status" value="1"/>
</dbReference>
<evidence type="ECO:0000256" key="2">
    <source>
        <dbReference type="SAM" id="SignalP"/>
    </source>
</evidence>
<dbReference type="GO" id="GO:0042834">
    <property type="term" value="F:peptidoglycan binding"/>
    <property type="evidence" value="ECO:0007669"/>
    <property type="project" value="InterPro"/>
</dbReference>
<evidence type="ECO:0000313" key="4">
    <source>
        <dbReference type="EMBL" id="SEQ46728.1"/>
    </source>
</evidence>
<dbReference type="Pfam" id="PF05036">
    <property type="entry name" value="SPOR"/>
    <property type="match status" value="1"/>
</dbReference>
<dbReference type="InterPro" id="IPR036680">
    <property type="entry name" value="SPOR-like_sf"/>
</dbReference>
<dbReference type="STRING" id="657014.SAMN04488092_10791"/>
<dbReference type="InterPro" id="IPR007730">
    <property type="entry name" value="SPOR-like_dom"/>
</dbReference>
<dbReference type="Proteomes" id="UP000198634">
    <property type="component" value="Unassembled WGS sequence"/>
</dbReference>
<sequence>MKITSLIAYTVIVASLGLGTVQAQSLRNADEPAEFPPSSYKGSQYVDSKGCVYIRAGINGNVTWIPRVSRARQQLCGAQPTFANAKPAAPAAPVIVAAAPAPKPAPAPTPVRKPVVKAVAPVVVAKPAPRVATAKVGQPMRTTATLSTPPKVVTVKPAPRYVTKTAAKPKTVAAPAPRPVAVASACTGGTAVSQRYVGTGSDVRCGPQAEPPVTYGTRSRAGTPARYSALTSARVGQVATPATVSPQTRVAPKHVYTTQVQARQGVHVPKGYRKVWDDDRLNTKRGHQTFAGKAQMDLIWTKDTPRKLIDRSSGRDMTRYNPNLVYPYTDLATQQRTLAATERQALQPQPRIVVSSKSRTPQAVSAPVKSSTKTSAKAAHRYVQVGTFGVAANAQKSAARLQRAGLPVRMAKYSKSGKQYRIVLAGPFTTQAQLGQALGTARKAGFRDAFVRK</sequence>
<feature type="signal peptide" evidence="2">
    <location>
        <begin position="1"/>
        <end position="23"/>
    </location>
</feature>
<feature type="region of interest" description="Disordered" evidence="1">
    <location>
        <begin position="353"/>
        <end position="372"/>
    </location>
</feature>
<evidence type="ECO:0000256" key="1">
    <source>
        <dbReference type="SAM" id="MobiDB-lite"/>
    </source>
</evidence>
<accession>A0A1H9GAC9</accession>
<dbReference type="EMBL" id="FOEP01000007">
    <property type="protein sequence ID" value="SEQ46728.1"/>
    <property type="molecule type" value="Genomic_DNA"/>
</dbReference>
<proteinExistence type="predicted"/>
<dbReference type="OrthoDB" id="7843142at2"/>
<feature type="domain" description="SPOR" evidence="3">
    <location>
        <begin position="375"/>
        <end position="453"/>
    </location>
</feature>
<name>A0A1H9GAC9_9RHOB</name>
<evidence type="ECO:0000259" key="3">
    <source>
        <dbReference type="PROSITE" id="PS51724"/>
    </source>
</evidence>
<dbReference type="Gene3D" id="3.30.70.1070">
    <property type="entry name" value="Sporulation related repeat"/>
    <property type="match status" value="1"/>
</dbReference>
<keyword evidence="5" id="KW-1185">Reference proteome</keyword>
<organism evidence="4 5">
    <name type="scientific">Thalassovita taeanensis</name>
    <dbReference type="NCBI Taxonomy" id="657014"/>
    <lineage>
        <taxon>Bacteria</taxon>
        <taxon>Pseudomonadati</taxon>
        <taxon>Pseudomonadota</taxon>
        <taxon>Alphaproteobacteria</taxon>
        <taxon>Rhodobacterales</taxon>
        <taxon>Roseobacteraceae</taxon>
        <taxon>Thalassovita</taxon>
    </lineage>
</organism>
<dbReference type="AlphaFoldDB" id="A0A1H9GAC9"/>
<dbReference type="SUPFAM" id="SSF110997">
    <property type="entry name" value="Sporulation related repeat"/>
    <property type="match status" value="1"/>
</dbReference>
<protein>
    <submittedName>
        <fullName evidence="4">Sporulation related domain-containing protein</fullName>
    </submittedName>
</protein>
<dbReference type="RefSeq" id="WP_090270001.1">
    <property type="nucleotide sequence ID" value="NZ_FOEP01000007.1"/>
</dbReference>
<evidence type="ECO:0000313" key="5">
    <source>
        <dbReference type="Proteomes" id="UP000198634"/>
    </source>
</evidence>
<gene>
    <name evidence="4" type="ORF">SAMN04488092_10791</name>
</gene>
<reference evidence="4 5" key="1">
    <citation type="submission" date="2016-10" db="EMBL/GenBank/DDBJ databases">
        <authorList>
            <person name="de Groot N.N."/>
        </authorList>
    </citation>
    <scope>NUCLEOTIDE SEQUENCE [LARGE SCALE GENOMIC DNA]</scope>
    <source>
        <strain evidence="4 5">DSM 22007</strain>
    </source>
</reference>
<feature type="compositionally biased region" description="Polar residues" evidence="1">
    <location>
        <begin position="355"/>
        <end position="372"/>
    </location>
</feature>
<feature type="chain" id="PRO_5009300926" evidence="2">
    <location>
        <begin position="24"/>
        <end position="453"/>
    </location>
</feature>
<keyword evidence="2" id="KW-0732">Signal</keyword>